<dbReference type="AlphaFoldDB" id="A0A9N8VNR1"/>
<name>A0A9N8VNR1_9GLOM</name>
<comment type="caution">
    <text evidence="2">The sequence shown here is derived from an EMBL/GenBank/DDBJ whole genome shotgun (WGS) entry which is preliminary data.</text>
</comment>
<dbReference type="CDD" id="cd05992">
    <property type="entry name" value="PB1"/>
    <property type="match status" value="1"/>
</dbReference>
<feature type="domain" description="PB1" evidence="1">
    <location>
        <begin position="29"/>
        <end position="107"/>
    </location>
</feature>
<organism evidence="2 3">
    <name type="scientific">Cetraspora pellucida</name>
    <dbReference type="NCBI Taxonomy" id="1433469"/>
    <lineage>
        <taxon>Eukaryota</taxon>
        <taxon>Fungi</taxon>
        <taxon>Fungi incertae sedis</taxon>
        <taxon>Mucoromycota</taxon>
        <taxon>Glomeromycotina</taxon>
        <taxon>Glomeromycetes</taxon>
        <taxon>Diversisporales</taxon>
        <taxon>Gigasporaceae</taxon>
        <taxon>Cetraspora</taxon>
    </lineage>
</organism>
<evidence type="ECO:0000313" key="3">
    <source>
        <dbReference type="Proteomes" id="UP000789759"/>
    </source>
</evidence>
<accession>A0A9N8VNR1</accession>
<protein>
    <submittedName>
        <fullName evidence="2">13490_t:CDS:1</fullName>
    </submittedName>
</protein>
<dbReference type="InterPro" id="IPR000270">
    <property type="entry name" value="PB1_dom"/>
</dbReference>
<keyword evidence="3" id="KW-1185">Reference proteome</keyword>
<dbReference type="SMART" id="SM00666">
    <property type="entry name" value="PB1"/>
    <property type="match status" value="1"/>
</dbReference>
<sequence length="168" mass="19594">MKDDDKPCQSDFRQSRLKFGSNLMSSLKPTVFKVTNHDDSTIRRFIMPTSAPSWEELSTKIRQVFEIQNQIRIGLTYLDEEGDVITLSSENELQEFYDERECSMQENHGELVRQEITNFEQESNPTIAIANNNVRKFGLKIYYAKEQISDNEIERDDEKQDGLNCAQQ</sequence>
<dbReference type="Pfam" id="PF00564">
    <property type="entry name" value="PB1"/>
    <property type="match status" value="1"/>
</dbReference>
<proteinExistence type="predicted"/>
<dbReference type="Proteomes" id="UP000789759">
    <property type="component" value="Unassembled WGS sequence"/>
</dbReference>
<evidence type="ECO:0000259" key="1">
    <source>
        <dbReference type="PROSITE" id="PS51745"/>
    </source>
</evidence>
<dbReference type="PROSITE" id="PS51745">
    <property type="entry name" value="PB1"/>
    <property type="match status" value="1"/>
</dbReference>
<dbReference type="SUPFAM" id="SSF54277">
    <property type="entry name" value="CAD &amp; PB1 domains"/>
    <property type="match status" value="1"/>
</dbReference>
<dbReference type="OrthoDB" id="2373453at2759"/>
<dbReference type="InterPro" id="IPR053793">
    <property type="entry name" value="PB1-like"/>
</dbReference>
<dbReference type="EMBL" id="CAJVQA010000186">
    <property type="protein sequence ID" value="CAG8461061.1"/>
    <property type="molecule type" value="Genomic_DNA"/>
</dbReference>
<gene>
    <name evidence="2" type="ORF">CPELLU_LOCUS628</name>
</gene>
<dbReference type="Gene3D" id="3.10.20.90">
    <property type="entry name" value="Phosphatidylinositol 3-kinase Catalytic Subunit, Chain A, domain 1"/>
    <property type="match status" value="1"/>
</dbReference>
<reference evidence="2" key="1">
    <citation type="submission" date="2021-06" db="EMBL/GenBank/DDBJ databases">
        <authorList>
            <person name="Kallberg Y."/>
            <person name="Tangrot J."/>
            <person name="Rosling A."/>
        </authorList>
    </citation>
    <scope>NUCLEOTIDE SEQUENCE</scope>
    <source>
        <strain evidence="2">FL966</strain>
    </source>
</reference>
<evidence type="ECO:0000313" key="2">
    <source>
        <dbReference type="EMBL" id="CAG8461061.1"/>
    </source>
</evidence>